<evidence type="ECO:0000256" key="6">
    <source>
        <dbReference type="PROSITE-ProRule" id="PRU00221"/>
    </source>
</evidence>
<dbReference type="PROSITE" id="PS50294">
    <property type="entry name" value="WD_REPEATS_REGION"/>
    <property type="match status" value="1"/>
</dbReference>
<protein>
    <recommendedName>
        <fullName evidence="8">Peroxin-7</fullName>
    </recommendedName>
</protein>
<evidence type="ECO:0008006" key="8">
    <source>
        <dbReference type="Google" id="ProtNLM"/>
    </source>
</evidence>
<proteinExistence type="inferred from homology"/>
<evidence type="ECO:0000256" key="1">
    <source>
        <dbReference type="ARBA" id="ARBA00004906"/>
    </source>
</evidence>
<dbReference type="PROSITE" id="PS50082">
    <property type="entry name" value="WD_REPEATS_2"/>
    <property type="match status" value="2"/>
</dbReference>
<dbReference type="GO" id="GO:0005634">
    <property type="term" value="C:nucleus"/>
    <property type="evidence" value="ECO:0007669"/>
    <property type="project" value="TreeGrafter"/>
</dbReference>
<dbReference type="GO" id="GO:0030674">
    <property type="term" value="F:protein-macromolecule adaptor activity"/>
    <property type="evidence" value="ECO:0007669"/>
    <property type="project" value="TreeGrafter"/>
</dbReference>
<comment type="similarity">
    <text evidence="5">Belongs to the WD repeat cdt2 family.</text>
</comment>
<dbReference type="InterPro" id="IPR051865">
    <property type="entry name" value="WD-repeat_CDT2_adapter"/>
</dbReference>
<dbReference type="InterPro" id="IPR019775">
    <property type="entry name" value="WD40_repeat_CS"/>
</dbReference>
<dbReference type="SUPFAM" id="SSF50978">
    <property type="entry name" value="WD40 repeat-like"/>
    <property type="match status" value="1"/>
</dbReference>
<dbReference type="PROSITE" id="PS00678">
    <property type="entry name" value="WD_REPEATS_1"/>
    <property type="match status" value="1"/>
</dbReference>
<organism evidence="7">
    <name type="scientific">Aplanochytrium stocchinoi</name>
    <dbReference type="NCBI Taxonomy" id="215587"/>
    <lineage>
        <taxon>Eukaryota</taxon>
        <taxon>Sar</taxon>
        <taxon>Stramenopiles</taxon>
        <taxon>Bigyra</taxon>
        <taxon>Labyrinthulomycetes</taxon>
        <taxon>Thraustochytrida</taxon>
        <taxon>Thraustochytriidae</taxon>
        <taxon>Aplanochytrium</taxon>
    </lineage>
</organism>
<comment type="pathway">
    <text evidence="1">Protein modification; protein ubiquitination.</text>
</comment>
<evidence type="ECO:0000256" key="5">
    <source>
        <dbReference type="ARBA" id="ARBA00038344"/>
    </source>
</evidence>
<name>A0A7S3PJS1_9STRA</name>
<dbReference type="InterPro" id="IPR036322">
    <property type="entry name" value="WD40_repeat_dom_sf"/>
</dbReference>
<feature type="repeat" description="WD" evidence="6">
    <location>
        <begin position="206"/>
        <end position="248"/>
    </location>
</feature>
<dbReference type="Pfam" id="PF00400">
    <property type="entry name" value="WD40"/>
    <property type="match status" value="3"/>
</dbReference>
<dbReference type="PRINTS" id="PR00320">
    <property type="entry name" value="GPROTEINBRPT"/>
</dbReference>
<evidence type="ECO:0000313" key="7">
    <source>
        <dbReference type="EMBL" id="CAE0441563.1"/>
    </source>
</evidence>
<keyword evidence="2 6" id="KW-0853">WD repeat</keyword>
<reference evidence="7" key="1">
    <citation type="submission" date="2021-01" db="EMBL/GenBank/DDBJ databases">
        <authorList>
            <person name="Corre E."/>
            <person name="Pelletier E."/>
            <person name="Niang G."/>
            <person name="Scheremetjew M."/>
            <person name="Finn R."/>
            <person name="Kale V."/>
            <person name="Holt S."/>
            <person name="Cochrane G."/>
            <person name="Meng A."/>
            <person name="Brown T."/>
            <person name="Cohen L."/>
        </authorList>
    </citation>
    <scope>NUCLEOTIDE SEQUENCE</scope>
    <source>
        <strain evidence="7">GSBS06</strain>
    </source>
</reference>
<dbReference type="GO" id="GO:0043161">
    <property type="term" value="P:proteasome-mediated ubiquitin-dependent protein catabolic process"/>
    <property type="evidence" value="ECO:0007669"/>
    <property type="project" value="TreeGrafter"/>
</dbReference>
<keyword evidence="3" id="KW-0677">Repeat</keyword>
<feature type="repeat" description="WD" evidence="6">
    <location>
        <begin position="110"/>
        <end position="149"/>
    </location>
</feature>
<gene>
    <name evidence="7" type="ORF">ASTO00021_LOCUS11695</name>
</gene>
<evidence type="ECO:0000256" key="2">
    <source>
        <dbReference type="ARBA" id="ARBA00022574"/>
    </source>
</evidence>
<dbReference type="SMART" id="SM00320">
    <property type="entry name" value="WD40"/>
    <property type="match status" value="5"/>
</dbReference>
<dbReference type="InterPro" id="IPR001680">
    <property type="entry name" value="WD40_rpt"/>
</dbReference>
<dbReference type="InterPro" id="IPR020472">
    <property type="entry name" value="WD40_PAC1"/>
</dbReference>
<dbReference type="InterPro" id="IPR015943">
    <property type="entry name" value="WD40/YVTN_repeat-like_dom_sf"/>
</dbReference>
<evidence type="ECO:0000256" key="4">
    <source>
        <dbReference type="ARBA" id="ARBA00022786"/>
    </source>
</evidence>
<keyword evidence="4" id="KW-0833">Ubl conjugation pathway</keyword>
<dbReference type="AlphaFoldDB" id="A0A7S3PJS1"/>
<evidence type="ECO:0000256" key="3">
    <source>
        <dbReference type="ARBA" id="ARBA00022737"/>
    </source>
</evidence>
<dbReference type="Gene3D" id="2.130.10.10">
    <property type="entry name" value="YVTN repeat-like/Quinoprotein amine dehydrogenase"/>
    <property type="match status" value="2"/>
</dbReference>
<accession>A0A7S3PJS1</accession>
<dbReference type="EMBL" id="HBIN01015420">
    <property type="protein sequence ID" value="CAE0441563.1"/>
    <property type="molecule type" value="Transcribed_RNA"/>
</dbReference>
<dbReference type="PANTHER" id="PTHR22852:SF0">
    <property type="entry name" value="DENTICLELESS PROTEIN HOMOLOG"/>
    <property type="match status" value="1"/>
</dbReference>
<sequence length="405" mass="45442">MVVSSLLEIERNGYRAGKIRGRSKQVDYYRQIQQVVRSRIVRNFHSSEECFTPDYSIPYASCFLNSNYGKTQFILASEDGTLSVFNSKVSQRGRKQKTFQNQILKPSYTIQAHNNCIFDVASHENSILSASADKSVRKWDAQTLTHIDTFIGHKGSVKTVVPFHYSPFRFISAGRDGNVFIWDSRHPTNSSDNNSSVLSLKGIHKLRGKPFAVSAATIKPDNHTLITSGATDGIVKIWDLRYGSAKELTRIDLQLGVKCRDDNIYKSSRSRGITSLCLDTFGNSLLANYIGTDIMLFNIEAEPLVTNVFGGSGYYCDSFYIKSCFSPECDFIISGGNAAYVWNCSQPSEPIKLGSTEITSVAWPHFESILTISDDSARIYKIKQNPSTCTDGLNIYNFKRRKCNY</sequence>
<dbReference type="PANTHER" id="PTHR22852">
    <property type="entry name" value="LETHAL 2 DENTICLELESS PROTEIN RETINOIC ACID-REGULATED NUCLEAR MATRIX-ASSOCIATED PROTEIN"/>
    <property type="match status" value="1"/>
</dbReference>